<dbReference type="FunFam" id="3.40.50.300:FF:001119">
    <property type="entry name" value="Iron-sulfur cluster carrier protein"/>
    <property type="match status" value="1"/>
</dbReference>
<dbReference type="InterPro" id="IPR002744">
    <property type="entry name" value="MIP18-like"/>
</dbReference>
<evidence type="ECO:0000313" key="11">
    <source>
        <dbReference type="Proteomes" id="UP000608579"/>
    </source>
</evidence>
<comment type="caution">
    <text evidence="10">The sequence shown here is derived from an EMBL/GenBank/DDBJ whole genome shotgun (WGS) entry which is preliminary data.</text>
</comment>
<dbReference type="GO" id="GO:0005524">
    <property type="term" value="F:ATP binding"/>
    <property type="evidence" value="ECO:0007669"/>
    <property type="project" value="UniProtKB-UniRule"/>
</dbReference>
<comment type="subunit">
    <text evidence="8">Homodimer.</text>
</comment>
<dbReference type="CDD" id="cd02037">
    <property type="entry name" value="Mrp_NBP35"/>
    <property type="match status" value="1"/>
</dbReference>
<evidence type="ECO:0000256" key="1">
    <source>
        <dbReference type="ARBA" id="ARBA00022723"/>
    </source>
</evidence>
<evidence type="ECO:0000256" key="4">
    <source>
        <dbReference type="ARBA" id="ARBA00023004"/>
    </source>
</evidence>
<dbReference type="InterPro" id="IPR019591">
    <property type="entry name" value="Mrp/NBP35_ATP-bd"/>
</dbReference>
<dbReference type="HAMAP" id="MF_02040">
    <property type="entry name" value="Mrp_NBP35"/>
    <property type="match status" value="1"/>
</dbReference>
<reference evidence="10" key="1">
    <citation type="journal article" date="2020" name="ISME J.">
        <title>Gammaproteobacteria mediating utilization of methyl-, sulfur- and petroleum organic compounds in deep ocean hydrothermal plumes.</title>
        <authorList>
            <person name="Zhou Z."/>
            <person name="Liu Y."/>
            <person name="Pan J."/>
            <person name="Cron B.R."/>
            <person name="Toner B.M."/>
            <person name="Anantharaman K."/>
            <person name="Breier J.A."/>
            <person name="Dick G.J."/>
            <person name="Li M."/>
        </authorList>
    </citation>
    <scope>NUCLEOTIDE SEQUENCE</scope>
    <source>
        <strain evidence="10">SZUA-1515</strain>
    </source>
</reference>
<keyword evidence="5 8" id="KW-0411">Iron-sulfur</keyword>
<evidence type="ECO:0000256" key="7">
    <source>
        <dbReference type="ARBA" id="ARBA00074706"/>
    </source>
</evidence>
<organism evidence="10 11">
    <name type="scientific">Caldiarchaeum subterraneum</name>
    <dbReference type="NCBI Taxonomy" id="311458"/>
    <lineage>
        <taxon>Archaea</taxon>
        <taxon>Nitrososphaerota</taxon>
        <taxon>Candidatus Caldarchaeales</taxon>
        <taxon>Candidatus Caldarchaeaceae</taxon>
        <taxon>Candidatus Caldarchaeum</taxon>
    </lineage>
</organism>
<evidence type="ECO:0000313" key="10">
    <source>
        <dbReference type="EMBL" id="HIQ29275.1"/>
    </source>
</evidence>
<keyword evidence="4 8" id="KW-0408">Iron</keyword>
<dbReference type="Gene3D" id="3.30.300.130">
    <property type="entry name" value="Fe-S cluster assembly (FSCA)"/>
    <property type="match status" value="1"/>
</dbReference>
<evidence type="ECO:0000259" key="9">
    <source>
        <dbReference type="Pfam" id="PF01883"/>
    </source>
</evidence>
<dbReference type="InterPro" id="IPR000808">
    <property type="entry name" value="Mrp-like_CS"/>
</dbReference>
<evidence type="ECO:0000256" key="6">
    <source>
        <dbReference type="ARBA" id="ARBA00058094"/>
    </source>
</evidence>
<dbReference type="GO" id="GO:0016226">
    <property type="term" value="P:iron-sulfur cluster assembly"/>
    <property type="evidence" value="ECO:0007669"/>
    <property type="project" value="InterPro"/>
</dbReference>
<evidence type="ECO:0000256" key="2">
    <source>
        <dbReference type="ARBA" id="ARBA00022741"/>
    </source>
</evidence>
<dbReference type="InterPro" id="IPR034904">
    <property type="entry name" value="FSCA_dom_sf"/>
</dbReference>
<gene>
    <name evidence="10" type="ORF">EYH45_01780</name>
</gene>
<feature type="binding site" evidence="8">
    <location>
        <begin position="105"/>
        <end position="112"/>
    </location>
    <ligand>
        <name>ATP</name>
        <dbReference type="ChEBI" id="CHEBI:30616"/>
    </ligand>
</feature>
<dbReference type="Gene3D" id="3.40.50.300">
    <property type="entry name" value="P-loop containing nucleotide triphosphate hydrolases"/>
    <property type="match status" value="1"/>
</dbReference>
<dbReference type="Pfam" id="PF01883">
    <property type="entry name" value="FeS_assembly_P"/>
    <property type="match status" value="1"/>
</dbReference>
<proteinExistence type="inferred from homology"/>
<dbReference type="PANTHER" id="PTHR42961">
    <property type="entry name" value="IRON-SULFUR PROTEIN NUBPL"/>
    <property type="match status" value="1"/>
</dbReference>
<dbReference type="GO" id="GO:0016887">
    <property type="term" value="F:ATP hydrolysis activity"/>
    <property type="evidence" value="ECO:0007669"/>
    <property type="project" value="UniProtKB-UniRule"/>
</dbReference>
<dbReference type="GO" id="GO:0046872">
    <property type="term" value="F:metal ion binding"/>
    <property type="evidence" value="ECO:0007669"/>
    <property type="project" value="UniProtKB-KW"/>
</dbReference>
<evidence type="ECO:0000256" key="5">
    <source>
        <dbReference type="ARBA" id="ARBA00023014"/>
    </source>
</evidence>
<keyword evidence="8" id="KW-0378">Hydrolase</keyword>
<keyword evidence="1 8" id="KW-0479">Metal-binding</keyword>
<name>A0A832ZUL4_CALS0</name>
<accession>A0A832ZUL4</accession>
<dbReference type="SUPFAM" id="SSF117916">
    <property type="entry name" value="Fe-S cluster assembly (FSCA) domain-like"/>
    <property type="match status" value="1"/>
</dbReference>
<evidence type="ECO:0000256" key="8">
    <source>
        <dbReference type="HAMAP-Rule" id="MF_02040"/>
    </source>
</evidence>
<dbReference type="SUPFAM" id="SSF52540">
    <property type="entry name" value="P-loop containing nucleoside triphosphate hydrolases"/>
    <property type="match status" value="1"/>
</dbReference>
<keyword evidence="2 8" id="KW-0547">Nucleotide-binding</keyword>
<dbReference type="EMBL" id="DQVM01000033">
    <property type="protein sequence ID" value="HIQ29275.1"/>
    <property type="molecule type" value="Genomic_DNA"/>
</dbReference>
<comment type="function">
    <text evidence="6 8">Binds and transfers iron-sulfur (Fe-S) clusters to target apoproteins. Can hydrolyze ATP.</text>
</comment>
<dbReference type="InterPro" id="IPR027417">
    <property type="entry name" value="P-loop_NTPase"/>
</dbReference>
<protein>
    <recommendedName>
        <fullName evidence="7 8">Iron-sulfur cluster carrier protein</fullName>
    </recommendedName>
</protein>
<dbReference type="InterPro" id="IPR044304">
    <property type="entry name" value="NUBPL-like"/>
</dbReference>
<dbReference type="Proteomes" id="UP000608579">
    <property type="component" value="Unassembled WGS sequence"/>
</dbReference>
<sequence>MPSVEEVVAALRKVVDPELGRDIVSLGMVKDVKVEKGRVSFTLELTTPACPFNAQIEQQARESVKGLPGVGEVDMKVTSRVWSARPISQAEPFAGVKNIIAVASGKGGVGKSTVAVNLALALAEAGAKVGLLDADIYGPTVPKIIKILSPPSRASSGKLNPAETYLGVKVMSLGFFVQEDSPVIWRGPLLAGALKQLLTDTEWGEVDYLVVDLPPGTGDAPLTLAQTVPLTGVVIVTTPQEASVVIASKALNMFKTLGIPIIGIVENMSYFRCPGCGEKTHIFGESGGKLVAKSLGVNFLGELPLNPDIREYHDMGKPVIVGKPESESAEAFRQLVRNIAGRISVLAHERGASKG</sequence>
<dbReference type="PANTHER" id="PTHR42961:SF2">
    <property type="entry name" value="IRON-SULFUR PROTEIN NUBPL"/>
    <property type="match status" value="1"/>
</dbReference>
<dbReference type="AlphaFoldDB" id="A0A832ZUL4"/>
<dbReference type="PROSITE" id="PS01215">
    <property type="entry name" value="MRP"/>
    <property type="match status" value="1"/>
</dbReference>
<keyword evidence="3 8" id="KW-0067">ATP-binding</keyword>
<dbReference type="Pfam" id="PF10609">
    <property type="entry name" value="ParA"/>
    <property type="match status" value="1"/>
</dbReference>
<evidence type="ECO:0000256" key="3">
    <source>
        <dbReference type="ARBA" id="ARBA00022840"/>
    </source>
</evidence>
<feature type="domain" description="MIP18 family-like" evidence="9">
    <location>
        <begin position="5"/>
        <end position="74"/>
    </location>
</feature>
<dbReference type="GO" id="GO:0140663">
    <property type="term" value="F:ATP-dependent FeS chaperone activity"/>
    <property type="evidence" value="ECO:0007669"/>
    <property type="project" value="InterPro"/>
</dbReference>
<dbReference type="GO" id="GO:0051539">
    <property type="term" value="F:4 iron, 4 sulfur cluster binding"/>
    <property type="evidence" value="ECO:0007669"/>
    <property type="project" value="TreeGrafter"/>
</dbReference>
<comment type="similarity">
    <text evidence="8">Belongs to the Mrp/NBP35 ATP-binding proteins family.</text>
</comment>
<dbReference type="InterPro" id="IPR033756">
    <property type="entry name" value="YlxH/NBP35"/>
</dbReference>